<proteinExistence type="predicted"/>
<accession>A0ABU3Y9A6</accession>
<name>A0ABU3Y9A6_9SPHN</name>
<keyword evidence="2" id="KW-1185">Reference proteome</keyword>
<evidence type="ECO:0000313" key="1">
    <source>
        <dbReference type="EMBL" id="MDV3457748.1"/>
    </source>
</evidence>
<sequence length="73" mass="7631">MAERKTKPTQISAEAFVDAVPDPVRRADAQALAALMARVSGEPAAMWDPRSSASAAITIATTAAMQARCAGWD</sequence>
<dbReference type="Proteomes" id="UP001273531">
    <property type="component" value="Unassembled WGS sequence"/>
</dbReference>
<evidence type="ECO:0000313" key="2">
    <source>
        <dbReference type="Proteomes" id="UP001273531"/>
    </source>
</evidence>
<comment type="caution">
    <text evidence="1">The sequence shown here is derived from an EMBL/GenBank/DDBJ whole genome shotgun (WGS) entry which is preliminary data.</text>
</comment>
<dbReference type="EMBL" id="JAWJEJ010000001">
    <property type="protein sequence ID" value="MDV3457748.1"/>
    <property type="molecule type" value="Genomic_DNA"/>
</dbReference>
<dbReference type="RefSeq" id="WP_317226878.1">
    <property type="nucleotide sequence ID" value="NZ_JAWJEJ010000001.1"/>
</dbReference>
<organism evidence="1 2">
    <name type="scientific">Sphingomonas agrestis</name>
    <dbReference type="NCBI Taxonomy" id="3080540"/>
    <lineage>
        <taxon>Bacteria</taxon>
        <taxon>Pseudomonadati</taxon>
        <taxon>Pseudomonadota</taxon>
        <taxon>Alphaproteobacteria</taxon>
        <taxon>Sphingomonadales</taxon>
        <taxon>Sphingomonadaceae</taxon>
        <taxon>Sphingomonas</taxon>
    </lineage>
</organism>
<gene>
    <name evidence="1" type="ORF">RZN05_12200</name>
</gene>
<protein>
    <submittedName>
        <fullName evidence="1">Uncharacterized protein</fullName>
    </submittedName>
</protein>
<reference evidence="1 2" key="1">
    <citation type="submission" date="2023-10" db="EMBL/GenBank/DDBJ databases">
        <title>Sphingomonas sp. HF-S4 16S ribosomal RNA gene Genome sequencing and assembly.</title>
        <authorList>
            <person name="Lee H."/>
        </authorList>
    </citation>
    <scope>NUCLEOTIDE SEQUENCE [LARGE SCALE GENOMIC DNA]</scope>
    <source>
        <strain evidence="1 2">HF-S4</strain>
    </source>
</reference>